<reference evidence="2 3" key="1">
    <citation type="submission" date="2018-01" db="EMBL/GenBank/DDBJ databases">
        <authorList>
            <person name="Gaut B.S."/>
            <person name="Morton B.R."/>
            <person name="Clegg M.T."/>
            <person name="Duvall M.R."/>
        </authorList>
    </citation>
    <scope>NUCLEOTIDE SEQUENCE [LARGE SCALE GENOMIC DNA]</scope>
    <source>
        <strain evidence="2">Cupriavidus taiwanensis LMG 19425</strain>
        <plasmid evidence="3">Plasmid iii</plasmid>
    </source>
</reference>
<name>A0A375ITH2_9BURK</name>
<dbReference type="PANTHER" id="PTHR35024">
    <property type="entry name" value="HYPOTHETICAL CYTOSOLIC PROTEIN"/>
    <property type="match status" value="1"/>
</dbReference>
<comment type="similarity">
    <text evidence="1">Belongs to the bactofilin family.</text>
</comment>
<accession>A0A375ITH2</accession>
<evidence type="ECO:0000313" key="3">
    <source>
        <dbReference type="Proteomes" id="UP000255505"/>
    </source>
</evidence>
<protein>
    <recommendedName>
        <fullName evidence="4">Polymer-forming cytoskeletal protein</fullName>
    </recommendedName>
</protein>
<geneLocation type="plasmid" evidence="2">
    <name>III</name>
</geneLocation>
<dbReference type="Proteomes" id="UP000255505">
    <property type="component" value="Plasmid III"/>
</dbReference>
<dbReference type="EMBL" id="LT991978">
    <property type="protein sequence ID" value="SPK77488.1"/>
    <property type="molecule type" value="Genomic_DNA"/>
</dbReference>
<dbReference type="RefSeq" id="WP_115666876.1">
    <property type="nucleotide sequence ID" value="NZ_LT991978.1"/>
</dbReference>
<keyword evidence="2" id="KW-0614">Plasmid</keyword>
<dbReference type="InterPro" id="IPR007607">
    <property type="entry name" value="BacA/B"/>
</dbReference>
<sequence>MSAIPYFSFLQAGFTVHGDIVSDHGLTCVGLVDGNIASTNGLVHIAKGSVVRGNVVGEHVVLDGTVEGEIRARSSVLLNGRVKGRVIYGGTIRLGEGADLEGATLSRAPILEYNETTRTDTAAHAETIS</sequence>
<gene>
    <name evidence="2" type="ORF">CT19425_P30337</name>
</gene>
<organism evidence="2 3">
    <name type="scientific">Cupriavidus taiwanensis</name>
    <dbReference type="NCBI Taxonomy" id="164546"/>
    <lineage>
        <taxon>Bacteria</taxon>
        <taxon>Pseudomonadati</taxon>
        <taxon>Pseudomonadota</taxon>
        <taxon>Betaproteobacteria</taxon>
        <taxon>Burkholderiales</taxon>
        <taxon>Burkholderiaceae</taxon>
        <taxon>Cupriavidus</taxon>
    </lineage>
</organism>
<dbReference type="PANTHER" id="PTHR35024:SF4">
    <property type="entry name" value="POLYMER-FORMING CYTOSKELETAL PROTEIN"/>
    <property type="match status" value="1"/>
</dbReference>
<proteinExistence type="inferred from homology"/>
<dbReference type="Pfam" id="PF04519">
    <property type="entry name" value="Bactofilin"/>
    <property type="match status" value="1"/>
</dbReference>
<evidence type="ECO:0000313" key="2">
    <source>
        <dbReference type="EMBL" id="SPK77488.1"/>
    </source>
</evidence>
<dbReference type="AlphaFoldDB" id="A0A375ITH2"/>
<evidence type="ECO:0000256" key="1">
    <source>
        <dbReference type="ARBA" id="ARBA00044755"/>
    </source>
</evidence>
<evidence type="ECO:0008006" key="4">
    <source>
        <dbReference type="Google" id="ProtNLM"/>
    </source>
</evidence>